<evidence type="ECO:0000256" key="2">
    <source>
        <dbReference type="RuleBase" id="RU003707"/>
    </source>
</evidence>
<dbReference type="PANTHER" id="PTHR42964">
    <property type="entry name" value="ENOYL-COA HYDRATASE"/>
    <property type="match status" value="1"/>
</dbReference>
<dbReference type="Gene3D" id="1.10.12.10">
    <property type="entry name" value="Lyase 2-enoyl-coa Hydratase, Chain A, domain 2"/>
    <property type="match status" value="1"/>
</dbReference>
<dbReference type="CDD" id="cd06558">
    <property type="entry name" value="crotonase-like"/>
    <property type="match status" value="1"/>
</dbReference>
<evidence type="ECO:0000256" key="1">
    <source>
        <dbReference type="ARBA" id="ARBA00005254"/>
    </source>
</evidence>
<gene>
    <name evidence="3" type="ORF">EDD80_105133</name>
</gene>
<comment type="similarity">
    <text evidence="1 2">Belongs to the enoyl-CoA hydratase/isomerase family.</text>
</comment>
<dbReference type="InterPro" id="IPR014748">
    <property type="entry name" value="Enoyl-CoA_hydra_C"/>
</dbReference>
<dbReference type="Pfam" id="PF00378">
    <property type="entry name" value="ECH_1"/>
    <property type="match status" value="1"/>
</dbReference>
<dbReference type="AlphaFoldDB" id="A0A4R3KSA1"/>
<dbReference type="GO" id="GO:0003824">
    <property type="term" value="F:catalytic activity"/>
    <property type="evidence" value="ECO:0007669"/>
    <property type="project" value="InterPro"/>
</dbReference>
<dbReference type="OrthoDB" id="9775794at2"/>
<dbReference type="InterPro" id="IPR018376">
    <property type="entry name" value="Enoyl-CoA_hyd/isom_CS"/>
</dbReference>
<dbReference type="InterPro" id="IPR051683">
    <property type="entry name" value="Enoyl-CoA_Hydratase/Isomerase"/>
</dbReference>
<comment type="caution">
    <text evidence="3">The sequence shown here is derived from an EMBL/GenBank/DDBJ whole genome shotgun (WGS) entry which is preliminary data.</text>
</comment>
<accession>A0A4R3KSA1</accession>
<dbReference type="Gene3D" id="3.90.226.10">
    <property type="entry name" value="2-enoyl-CoA Hydratase, Chain A, domain 1"/>
    <property type="match status" value="1"/>
</dbReference>
<evidence type="ECO:0000313" key="4">
    <source>
        <dbReference type="Proteomes" id="UP000295807"/>
    </source>
</evidence>
<proteinExistence type="inferred from homology"/>
<dbReference type="PANTHER" id="PTHR42964:SF1">
    <property type="entry name" value="POLYKETIDE BIOSYNTHESIS ENOYL-COA HYDRATASE PKSH-RELATED"/>
    <property type="match status" value="1"/>
</dbReference>
<dbReference type="EMBL" id="SMAD01000005">
    <property type="protein sequence ID" value="TCS87319.1"/>
    <property type="molecule type" value="Genomic_DNA"/>
</dbReference>
<name>A0A4R3KSA1_9SPHI</name>
<dbReference type="PROSITE" id="PS00166">
    <property type="entry name" value="ENOYL_COA_HYDRATASE"/>
    <property type="match status" value="1"/>
</dbReference>
<organism evidence="3 4">
    <name type="scientific">Anseongella ginsenosidimutans</name>
    <dbReference type="NCBI Taxonomy" id="496056"/>
    <lineage>
        <taxon>Bacteria</taxon>
        <taxon>Pseudomonadati</taxon>
        <taxon>Bacteroidota</taxon>
        <taxon>Sphingobacteriia</taxon>
        <taxon>Sphingobacteriales</taxon>
        <taxon>Sphingobacteriaceae</taxon>
        <taxon>Anseongella</taxon>
    </lineage>
</organism>
<sequence>MNFKFIQYDSQDRIAFITLNRTQKKNALNAGMMEELREAFGKAANDEQVKVVILKASGEVFSAGADLEYLLELQQNSYAENLADSQRLKDLFLQIRSCPKIVIAQVQGHAIAGGCGLVTACDLVYSDPQACYGYTECRIGFVPALVAGFLLQKTGEGKARELLLSGELITAEQAKACGLVNYICGEGKLEDEAGALARKLASETSGASIAYTKELLAALSGLSLPQGLELAAELNAKARMGEDFKKGIRAFLSKEKPQW</sequence>
<dbReference type="InterPro" id="IPR029045">
    <property type="entry name" value="ClpP/crotonase-like_dom_sf"/>
</dbReference>
<keyword evidence="4" id="KW-1185">Reference proteome</keyword>
<dbReference type="Proteomes" id="UP000295807">
    <property type="component" value="Unassembled WGS sequence"/>
</dbReference>
<dbReference type="InterPro" id="IPR001753">
    <property type="entry name" value="Enoyl-CoA_hydra/iso"/>
</dbReference>
<protein>
    <submittedName>
        <fullName evidence="3">Methylglutaconyl-CoA hydratase</fullName>
    </submittedName>
</protein>
<reference evidence="3 4" key="1">
    <citation type="submission" date="2019-03" db="EMBL/GenBank/DDBJ databases">
        <title>Genomic Encyclopedia of Type Strains, Phase IV (KMG-IV): sequencing the most valuable type-strain genomes for metagenomic binning, comparative biology and taxonomic classification.</title>
        <authorList>
            <person name="Goeker M."/>
        </authorList>
    </citation>
    <scope>NUCLEOTIDE SEQUENCE [LARGE SCALE GENOMIC DNA]</scope>
    <source>
        <strain evidence="3 4">DSM 21100</strain>
    </source>
</reference>
<dbReference type="RefSeq" id="WP_132129115.1">
    <property type="nucleotide sequence ID" value="NZ_CP042432.1"/>
</dbReference>
<evidence type="ECO:0000313" key="3">
    <source>
        <dbReference type="EMBL" id="TCS87319.1"/>
    </source>
</evidence>
<dbReference type="SUPFAM" id="SSF52096">
    <property type="entry name" value="ClpP/crotonase"/>
    <property type="match status" value="1"/>
</dbReference>